<accession>A0A0C2X8H2</accession>
<sequence>MAATPNRKAEFAKFFDLFERLTNRALRKNRAQEQVSLVAAEASKPFAVPADLALPAIRNLSSIASDNRTRQQQTVHGDGQKNNNANSVVEESTVVEDKKEETNKFLAGSWYPFTFKMMLHKLYELEEWARKVKETLEKSREDYKSLSEVDLEKKKGSREECQRGRAQSRPKAEVMGSDPAAVRTGLEDASIRKGTTTSKSPTKGNRKSPDKYDKKVIKKRHIGRPRIVTAAQDCRLGGPRVYDSSAAVIEVEDVLCQGYSSEDCSIKSGVFTSMADGDNDRNDCSRLGHTKRSASAWESDGNTSCTAARRKRALSEADSTYPHISPRKRPYLS</sequence>
<feature type="compositionally biased region" description="Basic and acidic residues" evidence="1">
    <location>
        <begin position="143"/>
        <end position="163"/>
    </location>
</feature>
<dbReference type="STRING" id="946122.A0A0C2X8H2"/>
<dbReference type="EMBL" id="KN818241">
    <property type="protein sequence ID" value="KIL65601.1"/>
    <property type="molecule type" value="Genomic_DNA"/>
</dbReference>
<feature type="region of interest" description="Disordered" evidence="1">
    <location>
        <begin position="143"/>
        <end position="215"/>
    </location>
</feature>
<evidence type="ECO:0000256" key="1">
    <source>
        <dbReference type="SAM" id="MobiDB-lite"/>
    </source>
</evidence>
<evidence type="ECO:0000313" key="3">
    <source>
        <dbReference type="Proteomes" id="UP000054549"/>
    </source>
</evidence>
<feature type="region of interest" description="Disordered" evidence="1">
    <location>
        <begin position="64"/>
        <end position="88"/>
    </location>
</feature>
<dbReference type="AlphaFoldDB" id="A0A0C2X8H2"/>
<name>A0A0C2X8H2_AMAMK</name>
<dbReference type="Proteomes" id="UP000054549">
    <property type="component" value="Unassembled WGS sequence"/>
</dbReference>
<feature type="compositionally biased region" description="Low complexity" evidence="1">
    <location>
        <begin position="193"/>
        <end position="203"/>
    </location>
</feature>
<protein>
    <submittedName>
        <fullName evidence="2">Uncharacterized protein</fullName>
    </submittedName>
</protein>
<organism evidence="2 3">
    <name type="scientific">Amanita muscaria (strain Koide BX008)</name>
    <dbReference type="NCBI Taxonomy" id="946122"/>
    <lineage>
        <taxon>Eukaryota</taxon>
        <taxon>Fungi</taxon>
        <taxon>Dikarya</taxon>
        <taxon>Basidiomycota</taxon>
        <taxon>Agaricomycotina</taxon>
        <taxon>Agaricomycetes</taxon>
        <taxon>Agaricomycetidae</taxon>
        <taxon>Agaricales</taxon>
        <taxon>Pluteineae</taxon>
        <taxon>Amanitaceae</taxon>
        <taxon>Amanita</taxon>
    </lineage>
</organism>
<evidence type="ECO:0000313" key="2">
    <source>
        <dbReference type="EMBL" id="KIL65601.1"/>
    </source>
</evidence>
<dbReference type="OrthoDB" id="3067134at2759"/>
<keyword evidence="3" id="KW-1185">Reference proteome</keyword>
<gene>
    <name evidence="2" type="ORF">M378DRAFT_178306</name>
</gene>
<proteinExistence type="predicted"/>
<dbReference type="InParanoid" id="A0A0C2X8H2"/>
<reference evidence="2 3" key="1">
    <citation type="submission" date="2014-04" db="EMBL/GenBank/DDBJ databases">
        <title>Evolutionary Origins and Diversification of the Mycorrhizal Mutualists.</title>
        <authorList>
            <consortium name="DOE Joint Genome Institute"/>
            <consortium name="Mycorrhizal Genomics Consortium"/>
            <person name="Kohler A."/>
            <person name="Kuo A."/>
            <person name="Nagy L.G."/>
            <person name="Floudas D."/>
            <person name="Copeland A."/>
            <person name="Barry K.W."/>
            <person name="Cichocki N."/>
            <person name="Veneault-Fourrey C."/>
            <person name="LaButti K."/>
            <person name="Lindquist E.A."/>
            <person name="Lipzen A."/>
            <person name="Lundell T."/>
            <person name="Morin E."/>
            <person name="Murat C."/>
            <person name="Riley R."/>
            <person name="Ohm R."/>
            <person name="Sun H."/>
            <person name="Tunlid A."/>
            <person name="Henrissat B."/>
            <person name="Grigoriev I.V."/>
            <person name="Hibbett D.S."/>
            <person name="Martin F."/>
        </authorList>
    </citation>
    <scope>NUCLEOTIDE SEQUENCE [LARGE SCALE GENOMIC DNA]</scope>
    <source>
        <strain evidence="2 3">Koide BX008</strain>
    </source>
</reference>
<dbReference type="HOGENOM" id="CLU_069659_0_0_1"/>